<feature type="domain" description="Periplasmic binding protein" evidence="4">
    <location>
        <begin position="200"/>
        <end position="453"/>
    </location>
</feature>
<comment type="subcellular location">
    <subcellularLocation>
        <location evidence="1">Cell envelope</location>
    </subcellularLocation>
</comment>
<dbReference type="Proteomes" id="UP001229486">
    <property type="component" value="Unassembled WGS sequence"/>
</dbReference>
<protein>
    <submittedName>
        <fullName evidence="5">ABC-type sugar transport system substrate-binding protein</fullName>
    </submittedName>
</protein>
<keyword evidence="3" id="KW-0732">Signal</keyword>
<proteinExistence type="inferred from homology"/>
<evidence type="ECO:0000256" key="2">
    <source>
        <dbReference type="ARBA" id="ARBA00007639"/>
    </source>
</evidence>
<dbReference type="EMBL" id="JAURTK010000003">
    <property type="protein sequence ID" value="MDP9647826.1"/>
    <property type="molecule type" value="Genomic_DNA"/>
</dbReference>
<comment type="caution">
    <text evidence="5">The sequence shown here is derived from an EMBL/GenBank/DDBJ whole genome shotgun (WGS) entry which is preliminary data.</text>
</comment>
<keyword evidence="5" id="KW-0813">Transport</keyword>
<dbReference type="AlphaFoldDB" id="A0AB73ICR8"/>
<comment type="similarity">
    <text evidence="2">Belongs to the bacterial solute-binding protein 2 family.</text>
</comment>
<dbReference type="PANTHER" id="PTHR46847">
    <property type="entry name" value="D-ALLOSE-BINDING PERIPLASMIC PROTEIN-RELATED"/>
    <property type="match status" value="1"/>
</dbReference>
<sequence>MRYLIVTGFGVGTSEERKQRHRRAQRDVSRLDTATYEWRISKQFLANHLPSGIGNTFTAFQRLDQGIGELLFLLRFVLRELSDEAGNFLEKWRVDDRLAEQKRVEGSYWPDPSAAPSHEVTMAARRSSAYYSERSLKTSVWGKDSACPARIFITGKCLSASLCGQVEATSSGHTMLGPLRLFVLLWSLAVMAPTAHASTIGVVLPGSSLVFYQTLLKGIQQSARDHRVDLLIRNPSDGESLNTPNIQLRVIEYMVTQGVSGVVLAPEPLAGDTRVSVPVPVILVDRYSADYDGISTVYTDNFSAGRKAALSLVPVLKKGAKVAMLRLAPNVSSTVARESGFLSVARKEGWDVVIDTYVGYRPRDAEVLIAEVIKSYPGRLDAVFAPAEPIAYGALRVIETAAIGQRPRLVLFDWRPEFLEGLKKGIVHAAILQDPYRMGYLALASMVEALQGHPPPRTLFVDVVTVTPQNMNDPAIRSLLAKYTR</sequence>
<dbReference type="SUPFAM" id="SSF53822">
    <property type="entry name" value="Periplasmic binding protein-like I"/>
    <property type="match status" value="1"/>
</dbReference>
<evidence type="ECO:0000256" key="1">
    <source>
        <dbReference type="ARBA" id="ARBA00004196"/>
    </source>
</evidence>
<evidence type="ECO:0000259" key="4">
    <source>
        <dbReference type="Pfam" id="PF13407"/>
    </source>
</evidence>
<gene>
    <name evidence="5" type="ORF">J2793_003272</name>
</gene>
<evidence type="ECO:0000313" key="6">
    <source>
        <dbReference type="Proteomes" id="UP001229486"/>
    </source>
</evidence>
<dbReference type="Pfam" id="PF13407">
    <property type="entry name" value="Peripla_BP_4"/>
    <property type="match status" value="1"/>
</dbReference>
<keyword evidence="5" id="KW-0762">Sugar transport</keyword>
<evidence type="ECO:0000313" key="5">
    <source>
        <dbReference type="EMBL" id="MDP9647826.1"/>
    </source>
</evidence>
<reference evidence="5" key="1">
    <citation type="submission" date="2023-07" db="EMBL/GenBank/DDBJ databases">
        <title>Sorghum-associated microbial communities from plants grown in Nebraska, USA.</title>
        <authorList>
            <person name="Schachtman D."/>
        </authorList>
    </citation>
    <scope>NUCLEOTIDE SEQUENCE</scope>
    <source>
        <strain evidence="5">DS1061</strain>
    </source>
</reference>
<dbReference type="GO" id="GO:0030246">
    <property type="term" value="F:carbohydrate binding"/>
    <property type="evidence" value="ECO:0007669"/>
    <property type="project" value="UniProtKB-ARBA"/>
</dbReference>
<evidence type="ECO:0000256" key="3">
    <source>
        <dbReference type="ARBA" id="ARBA00022729"/>
    </source>
</evidence>
<dbReference type="GO" id="GO:0030313">
    <property type="term" value="C:cell envelope"/>
    <property type="evidence" value="ECO:0007669"/>
    <property type="project" value="UniProtKB-SubCell"/>
</dbReference>
<dbReference type="PANTHER" id="PTHR46847:SF1">
    <property type="entry name" value="D-ALLOSE-BINDING PERIPLASMIC PROTEIN-RELATED"/>
    <property type="match status" value="1"/>
</dbReference>
<dbReference type="InterPro" id="IPR025997">
    <property type="entry name" value="SBP_2_dom"/>
</dbReference>
<dbReference type="RefSeq" id="WP_392393968.1">
    <property type="nucleotide sequence ID" value="NZ_JAURTK010000003.1"/>
</dbReference>
<dbReference type="InterPro" id="IPR028082">
    <property type="entry name" value="Peripla_BP_I"/>
</dbReference>
<organism evidence="5 6">
    <name type="scientific">Paraburkholderia caledonica</name>
    <dbReference type="NCBI Taxonomy" id="134536"/>
    <lineage>
        <taxon>Bacteria</taxon>
        <taxon>Pseudomonadati</taxon>
        <taxon>Pseudomonadota</taxon>
        <taxon>Betaproteobacteria</taxon>
        <taxon>Burkholderiales</taxon>
        <taxon>Burkholderiaceae</taxon>
        <taxon>Paraburkholderia</taxon>
    </lineage>
</organism>
<name>A0AB73ICR8_9BURK</name>
<dbReference type="Gene3D" id="3.40.50.2300">
    <property type="match status" value="2"/>
</dbReference>
<accession>A0AB73ICR8</accession>